<feature type="compositionally biased region" description="Polar residues" evidence="6">
    <location>
        <begin position="406"/>
        <end position="416"/>
    </location>
</feature>
<dbReference type="SUPFAM" id="SSF54768">
    <property type="entry name" value="dsRNA-binding domain-like"/>
    <property type="match status" value="1"/>
</dbReference>
<feature type="region of interest" description="Disordered" evidence="6">
    <location>
        <begin position="247"/>
        <end position="345"/>
    </location>
</feature>
<evidence type="ECO:0000256" key="2">
    <source>
        <dbReference type="ARBA" id="ARBA00022763"/>
    </source>
</evidence>
<dbReference type="InterPro" id="IPR041247">
    <property type="entry name" value="Rad52_fam"/>
</dbReference>
<feature type="region of interest" description="Disordered" evidence="6">
    <location>
        <begin position="1"/>
        <end position="24"/>
    </location>
</feature>
<dbReference type="Gene3D" id="3.30.390.80">
    <property type="entry name" value="DNA repair protein Rad52/59/22"/>
    <property type="match status" value="1"/>
</dbReference>
<name>W9YT39_9EURO</name>
<dbReference type="GO" id="GO:0003697">
    <property type="term" value="F:single-stranded DNA binding"/>
    <property type="evidence" value="ECO:0007669"/>
    <property type="project" value="UniProtKB-ARBA"/>
</dbReference>
<evidence type="ECO:0000256" key="6">
    <source>
        <dbReference type="SAM" id="MobiDB-lite"/>
    </source>
</evidence>
<feature type="region of interest" description="Disordered" evidence="6">
    <location>
        <begin position="400"/>
        <end position="424"/>
    </location>
</feature>
<evidence type="ECO:0000256" key="1">
    <source>
        <dbReference type="ARBA" id="ARBA00006638"/>
    </source>
</evidence>
<dbReference type="AlphaFoldDB" id="W9YT39"/>
<dbReference type="GO" id="GO:0000730">
    <property type="term" value="P:DNA recombinase assembly"/>
    <property type="evidence" value="ECO:0007669"/>
    <property type="project" value="InterPro"/>
</dbReference>
<accession>W9YT39</accession>
<proteinExistence type="inferred from homology"/>
<reference evidence="7 8" key="1">
    <citation type="submission" date="2013-03" db="EMBL/GenBank/DDBJ databases">
        <title>The Genome Sequence of Capronia coronata CBS 617.96.</title>
        <authorList>
            <consortium name="The Broad Institute Genomics Platform"/>
            <person name="Cuomo C."/>
            <person name="de Hoog S."/>
            <person name="Gorbushina A."/>
            <person name="Walker B."/>
            <person name="Young S.K."/>
            <person name="Zeng Q."/>
            <person name="Gargeya S."/>
            <person name="Fitzgerald M."/>
            <person name="Haas B."/>
            <person name="Abouelleil A."/>
            <person name="Allen A.W."/>
            <person name="Alvarado L."/>
            <person name="Arachchi H.M."/>
            <person name="Berlin A.M."/>
            <person name="Chapman S.B."/>
            <person name="Gainer-Dewar J."/>
            <person name="Goldberg J."/>
            <person name="Griggs A."/>
            <person name="Gujja S."/>
            <person name="Hansen M."/>
            <person name="Howarth C."/>
            <person name="Imamovic A."/>
            <person name="Ireland A."/>
            <person name="Larimer J."/>
            <person name="McCowan C."/>
            <person name="Murphy C."/>
            <person name="Pearson M."/>
            <person name="Poon T.W."/>
            <person name="Priest M."/>
            <person name="Roberts A."/>
            <person name="Saif S."/>
            <person name="Shea T."/>
            <person name="Sisk P."/>
            <person name="Sykes S."/>
            <person name="Wortman J."/>
            <person name="Nusbaum C."/>
            <person name="Birren B."/>
        </authorList>
    </citation>
    <scope>NUCLEOTIDE SEQUENCE [LARGE SCALE GENOMIC DNA]</scope>
    <source>
        <strain evidence="7 8">CBS 617.96</strain>
    </source>
</reference>
<dbReference type="eggNOG" id="KOG4141">
    <property type="taxonomic scope" value="Eukaryota"/>
</dbReference>
<dbReference type="FunFam" id="3.30.390.80:FF:000001">
    <property type="entry name" value="DNA repair protein RAD52 homolog"/>
    <property type="match status" value="1"/>
</dbReference>
<dbReference type="InterPro" id="IPR042525">
    <property type="entry name" value="Rad52_Rad59_Rad22_sf"/>
</dbReference>
<feature type="compositionally biased region" description="Polar residues" evidence="6">
    <location>
        <begin position="330"/>
        <end position="345"/>
    </location>
</feature>
<keyword evidence="4" id="KW-0234">DNA repair</keyword>
<feature type="compositionally biased region" description="Polar residues" evidence="6">
    <location>
        <begin position="506"/>
        <end position="516"/>
    </location>
</feature>
<gene>
    <name evidence="7" type="ORF">A1O1_05803</name>
</gene>
<dbReference type="GeneID" id="19160676"/>
<feature type="compositionally biased region" description="Low complexity" evidence="6">
    <location>
        <begin position="247"/>
        <end position="262"/>
    </location>
</feature>
<evidence type="ECO:0000313" key="8">
    <source>
        <dbReference type="Proteomes" id="UP000019484"/>
    </source>
</evidence>
<keyword evidence="8" id="KW-1185">Reference proteome</keyword>
<dbReference type="InterPro" id="IPR004585">
    <property type="entry name" value="DNA_recomb/repair_Rad52"/>
</dbReference>
<dbReference type="STRING" id="1182541.W9YT39"/>
<keyword evidence="3" id="KW-0233">DNA recombination</keyword>
<dbReference type="InterPro" id="IPR007232">
    <property type="entry name" value="Rad52_Rad59_Rad22"/>
</dbReference>
<protein>
    <recommendedName>
        <fullName evidence="5">RAD52 homolog</fullName>
    </recommendedName>
</protein>
<keyword evidence="2" id="KW-0227">DNA damage</keyword>
<dbReference type="Proteomes" id="UP000019484">
    <property type="component" value="Unassembled WGS sequence"/>
</dbReference>
<evidence type="ECO:0000313" key="7">
    <source>
        <dbReference type="EMBL" id="EXJ85439.1"/>
    </source>
</evidence>
<comment type="caution">
    <text evidence="7">The sequence shown here is derived from an EMBL/GenBank/DDBJ whole genome shotgun (WGS) entry which is preliminary data.</text>
</comment>
<sequence>MPAVGDQHKQNNSHSANPFEEQKPRISEYTAQEIATLQSRLNKQLGPEYISARAGPGGSRVHYLAADKAISLANQVFGFNGWSSSIQNIQIDFVDENPQTGKITLGLSVIVRVTLKDGTHHEDIGYGQIENCKGKAAAFEKAKKEGTTDALKRALRNFGNVLGNCVYDKTYLAQVTKMKVGAPKWDPNTLYRHSDFAIKKEEEETKPSLPAPVQGSAAEFDDTFDVEDFEVADFDGIDVEHPDEVALPAEPAGAKPGPANAAPDRRPPPSKQDLNTPSKAPLVHGPPSRAVPPRPAQVAGSSNIIPQPLPGQRPSAATGPSNKPMLGTEQRANQNDISRSSSPTMPAQHFANQANGQGFSAAANAHRTAGFYSAKAAGIIDENNNVVAAVPAAVPKFNPHAESPSIRKTSGVNHNKSIPLKRDLTPDTTTLATNIINPQADLSRRVGAPGATAPLAVARGPSTSAYRPPTRRGPEPISGPLQNSVETGSGDRAQQTARRAPLGDMSNLQHTATAITTDGVDAKRQKVMDPGQNAIHERTSNDLGDE</sequence>
<dbReference type="HOGENOM" id="CLU_011431_4_0_1"/>
<dbReference type="Pfam" id="PF04098">
    <property type="entry name" value="Rad52_Rad22"/>
    <property type="match status" value="1"/>
</dbReference>
<comment type="similarity">
    <text evidence="1">Belongs to the RAD52 family.</text>
</comment>
<evidence type="ECO:0000256" key="4">
    <source>
        <dbReference type="ARBA" id="ARBA00023204"/>
    </source>
</evidence>
<dbReference type="EMBL" id="AMWN01000005">
    <property type="protein sequence ID" value="EXJ85439.1"/>
    <property type="molecule type" value="Genomic_DNA"/>
</dbReference>
<dbReference type="GO" id="GO:0005634">
    <property type="term" value="C:nucleus"/>
    <property type="evidence" value="ECO:0007669"/>
    <property type="project" value="InterPro"/>
</dbReference>
<dbReference type="GO" id="GO:0045002">
    <property type="term" value="P:double-strand break repair via single-strand annealing"/>
    <property type="evidence" value="ECO:0007669"/>
    <property type="project" value="InterPro"/>
</dbReference>
<evidence type="ECO:0000256" key="5">
    <source>
        <dbReference type="ARBA" id="ARBA00077224"/>
    </source>
</evidence>
<feature type="region of interest" description="Disordered" evidence="6">
    <location>
        <begin position="451"/>
        <end position="546"/>
    </location>
</feature>
<evidence type="ECO:0000256" key="3">
    <source>
        <dbReference type="ARBA" id="ARBA00023172"/>
    </source>
</evidence>
<dbReference type="PANTHER" id="PTHR12132:SF1">
    <property type="entry name" value="DNA REPAIR PROTEIN RAD52 HOMOLOG"/>
    <property type="match status" value="1"/>
</dbReference>
<organism evidence="7 8">
    <name type="scientific">Capronia coronata CBS 617.96</name>
    <dbReference type="NCBI Taxonomy" id="1182541"/>
    <lineage>
        <taxon>Eukaryota</taxon>
        <taxon>Fungi</taxon>
        <taxon>Dikarya</taxon>
        <taxon>Ascomycota</taxon>
        <taxon>Pezizomycotina</taxon>
        <taxon>Eurotiomycetes</taxon>
        <taxon>Chaetothyriomycetidae</taxon>
        <taxon>Chaetothyriales</taxon>
        <taxon>Herpotrichiellaceae</taxon>
        <taxon>Capronia</taxon>
    </lineage>
</organism>
<dbReference type="RefSeq" id="XP_007724877.1">
    <property type="nucleotide sequence ID" value="XM_007726687.1"/>
</dbReference>
<dbReference type="NCBIfam" id="TIGR00607">
    <property type="entry name" value="rad52"/>
    <property type="match status" value="1"/>
</dbReference>
<dbReference type="OrthoDB" id="206565at2759"/>
<dbReference type="GO" id="GO:0006312">
    <property type="term" value="P:mitotic recombination"/>
    <property type="evidence" value="ECO:0007669"/>
    <property type="project" value="TreeGrafter"/>
</dbReference>
<feature type="compositionally biased region" description="Polar residues" evidence="6">
    <location>
        <begin position="480"/>
        <end position="497"/>
    </location>
</feature>
<dbReference type="PANTHER" id="PTHR12132">
    <property type="entry name" value="DNA REPAIR AND RECOMBINATION PROTEIN RAD52, RAD59"/>
    <property type="match status" value="1"/>
</dbReference>